<comment type="caution">
    <text evidence="1">The sequence shown here is derived from an EMBL/GenBank/DDBJ whole genome shotgun (WGS) entry which is preliminary data.</text>
</comment>
<name>A0AAV4FH19_9GAST</name>
<keyword evidence="2" id="KW-1185">Reference proteome</keyword>
<organism evidence="1 2">
    <name type="scientific">Elysia marginata</name>
    <dbReference type="NCBI Taxonomy" id="1093978"/>
    <lineage>
        <taxon>Eukaryota</taxon>
        <taxon>Metazoa</taxon>
        <taxon>Spiralia</taxon>
        <taxon>Lophotrochozoa</taxon>
        <taxon>Mollusca</taxon>
        <taxon>Gastropoda</taxon>
        <taxon>Heterobranchia</taxon>
        <taxon>Euthyneura</taxon>
        <taxon>Panpulmonata</taxon>
        <taxon>Sacoglossa</taxon>
        <taxon>Placobranchoidea</taxon>
        <taxon>Plakobranchidae</taxon>
        <taxon>Elysia</taxon>
    </lineage>
</organism>
<accession>A0AAV4FH19</accession>
<sequence>MGQWRKYRIKVQFNLLSNTFATWLLFSSIDQVSCPADYYVLTRFVSAQNAECFVLPPPTQDPIVYAQCRCERCREEPSGRPNRINKCKPVLTPAVITVFCPLSSTVRVFPMRVQIPTSCRCMLAQPQVRRGL</sequence>
<evidence type="ECO:0000313" key="1">
    <source>
        <dbReference type="EMBL" id="GFR72331.1"/>
    </source>
</evidence>
<reference evidence="1 2" key="1">
    <citation type="journal article" date="2021" name="Elife">
        <title>Chloroplast acquisition without the gene transfer in kleptoplastic sea slugs, Plakobranchus ocellatus.</title>
        <authorList>
            <person name="Maeda T."/>
            <person name="Takahashi S."/>
            <person name="Yoshida T."/>
            <person name="Shimamura S."/>
            <person name="Takaki Y."/>
            <person name="Nagai Y."/>
            <person name="Toyoda A."/>
            <person name="Suzuki Y."/>
            <person name="Arimoto A."/>
            <person name="Ishii H."/>
            <person name="Satoh N."/>
            <person name="Nishiyama T."/>
            <person name="Hasebe M."/>
            <person name="Maruyama T."/>
            <person name="Minagawa J."/>
            <person name="Obokata J."/>
            <person name="Shigenobu S."/>
        </authorList>
    </citation>
    <scope>NUCLEOTIDE SEQUENCE [LARGE SCALE GENOMIC DNA]</scope>
</reference>
<evidence type="ECO:0000313" key="2">
    <source>
        <dbReference type="Proteomes" id="UP000762676"/>
    </source>
</evidence>
<dbReference type="Proteomes" id="UP000762676">
    <property type="component" value="Unassembled WGS sequence"/>
</dbReference>
<dbReference type="EMBL" id="BMAT01011409">
    <property type="protein sequence ID" value="GFR72331.1"/>
    <property type="molecule type" value="Genomic_DNA"/>
</dbReference>
<protein>
    <recommendedName>
        <fullName evidence="3">CTCK domain-containing protein</fullName>
    </recommendedName>
</protein>
<gene>
    <name evidence="1" type="ORF">ElyMa_005702500</name>
</gene>
<dbReference type="AlphaFoldDB" id="A0AAV4FH19"/>
<evidence type="ECO:0008006" key="3">
    <source>
        <dbReference type="Google" id="ProtNLM"/>
    </source>
</evidence>
<proteinExistence type="predicted"/>